<reference evidence="2" key="1">
    <citation type="submission" date="2017-09" db="EMBL/GenBank/DDBJ databases">
        <title>Depth-based differentiation of microbial function through sediment-hosted aquifers and enrichment of novel symbionts in the deep terrestrial subsurface.</title>
        <authorList>
            <person name="Probst A.J."/>
            <person name="Ladd B."/>
            <person name="Jarett J.K."/>
            <person name="Geller-Mcgrath D.E."/>
            <person name="Sieber C.M.K."/>
            <person name="Emerson J.B."/>
            <person name="Anantharaman K."/>
            <person name="Thomas B.C."/>
            <person name="Malmstrom R."/>
            <person name="Stieglmeier M."/>
            <person name="Klingl A."/>
            <person name="Woyke T."/>
            <person name="Ryan C.M."/>
            <person name="Banfield J.F."/>
        </authorList>
    </citation>
    <scope>NUCLEOTIDE SEQUENCE [LARGE SCALE GENOMIC DNA]</scope>
</reference>
<dbReference type="PANTHER" id="PTHR40447:SF1">
    <property type="entry name" value="ANAEROBIC SULFITE REDUCTASE SUBUNIT A"/>
    <property type="match status" value="1"/>
</dbReference>
<evidence type="ECO:0000313" key="1">
    <source>
        <dbReference type="EMBL" id="PJC02106.1"/>
    </source>
</evidence>
<dbReference type="EMBL" id="PFSY01000055">
    <property type="protein sequence ID" value="PJC02106.1"/>
    <property type="molecule type" value="Genomic_DNA"/>
</dbReference>
<sequence length="167" mass="18867">MLKKDIDKLASFVASKYDLHGPIKDGNETTIKPIQDVTKLDYSGIIATNSFKSFFLPIREELFSFSAQGGTNNKVLPKSVNSKAIAAWGMTVMDLKALGLYDLVFAKDPYYQERRENNIVIGISAGAPAKFDEYQVFSMNLEENILEHIPFDIFLEQNKEGEFHIYS</sequence>
<dbReference type="Proteomes" id="UP000230136">
    <property type="component" value="Unassembled WGS sequence"/>
</dbReference>
<organism evidence="1 2">
    <name type="scientific">Candidatus Komeilibacteria bacterium CG_4_9_14_0_8_um_filter_36_9</name>
    <dbReference type="NCBI Taxonomy" id="1974473"/>
    <lineage>
        <taxon>Bacteria</taxon>
        <taxon>Candidatus Komeiliibacteriota</taxon>
    </lineage>
</organism>
<proteinExistence type="predicted"/>
<gene>
    <name evidence="1" type="ORF">CO073_01200</name>
</gene>
<accession>A0A2M8DRZ1</accession>
<comment type="caution">
    <text evidence="1">The sequence shown here is derived from an EMBL/GenBank/DDBJ whole genome shotgun (WGS) entry which is preliminary data.</text>
</comment>
<dbReference type="PANTHER" id="PTHR40447">
    <property type="entry name" value="ANAEROBIC SULFITE REDUCTASE SUBUNIT A"/>
    <property type="match status" value="1"/>
</dbReference>
<dbReference type="AlphaFoldDB" id="A0A2M8DRZ1"/>
<evidence type="ECO:0000313" key="2">
    <source>
        <dbReference type="Proteomes" id="UP000230136"/>
    </source>
</evidence>
<name>A0A2M8DRZ1_9BACT</name>
<feature type="non-terminal residue" evidence="1">
    <location>
        <position position="167"/>
    </location>
</feature>
<protein>
    <submittedName>
        <fullName evidence="1">Uncharacterized protein</fullName>
    </submittedName>
</protein>